<evidence type="ECO:0000313" key="4">
    <source>
        <dbReference type="Proteomes" id="UP001151760"/>
    </source>
</evidence>
<evidence type="ECO:0000256" key="1">
    <source>
        <dbReference type="SAM" id="MobiDB-lite"/>
    </source>
</evidence>
<organism evidence="3 4">
    <name type="scientific">Tanacetum coccineum</name>
    <dbReference type="NCBI Taxonomy" id="301880"/>
    <lineage>
        <taxon>Eukaryota</taxon>
        <taxon>Viridiplantae</taxon>
        <taxon>Streptophyta</taxon>
        <taxon>Embryophyta</taxon>
        <taxon>Tracheophyta</taxon>
        <taxon>Spermatophyta</taxon>
        <taxon>Magnoliopsida</taxon>
        <taxon>eudicotyledons</taxon>
        <taxon>Gunneridae</taxon>
        <taxon>Pentapetalae</taxon>
        <taxon>asterids</taxon>
        <taxon>campanulids</taxon>
        <taxon>Asterales</taxon>
        <taxon>Asteraceae</taxon>
        <taxon>Asteroideae</taxon>
        <taxon>Anthemideae</taxon>
        <taxon>Anthemidinae</taxon>
        <taxon>Tanacetum</taxon>
    </lineage>
</organism>
<sequence>MLTSSAAYPLVYISGDPSKPIQTRRQLQIDALWCYFNAFIRNIEPKNVKKAMTDASLIKAIQDKIHQFNRLKVNHLVPKPLNALIIRLMWIFKIKRDEEGKILNNQPRLVAKGYRQEEGIDFKESSMPVARMEVIRLFLAYVAHKNFTVFRMDIKTTFLNQILLEDVYVSQPDRFVDPDYSNHVCKLDKALYGDEVWKLREYFRGTDIKEMDENKDKTGQNRALRSKERRDKRVSGAF</sequence>
<feature type="domain" description="Reverse transcriptase Ty1/copia-type" evidence="2">
    <location>
        <begin position="73"/>
        <end position="193"/>
    </location>
</feature>
<feature type="region of interest" description="Disordered" evidence="1">
    <location>
        <begin position="214"/>
        <end position="238"/>
    </location>
</feature>
<reference evidence="3" key="1">
    <citation type="journal article" date="2022" name="Int. J. Mol. Sci.">
        <title>Draft Genome of Tanacetum Coccineum: Genomic Comparison of Closely Related Tanacetum-Family Plants.</title>
        <authorList>
            <person name="Yamashiro T."/>
            <person name="Shiraishi A."/>
            <person name="Nakayama K."/>
            <person name="Satake H."/>
        </authorList>
    </citation>
    <scope>NUCLEOTIDE SEQUENCE</scope>
</reference>
<protein>
    <submittedName>
        <fullName evidence="3">Retrovirus-related pol polyprotein from transposon TNT 1-94</fullName>
    </submittedName>
</protein>
<dbReference type="EMBL" id="BQNB010020964">
    <property type="protein sequence ID" value="GJU01432.1"/>
    <property type="molecule type" value="Genomic_DNA"/>
</dbReference>
<proteinExistence type="predicted"/>
<dbReference type="InterPro" id="IPR013103">
    <property type="entry name" value="RVT_2"/>
</dbReference>
<comment type="caution">
    <text evidence="3">The sequence shown here is derived from an EMBL/GenBank/DDBJ whole genome shotgun (WGS) entry which is preliminary data.</text>
</comment>
<dbReference type="Pfam" id="PF07727">
    <property type="entry name" value="RVT_2"/>
    <property type="match status" value="1"/>
</dbReference>
<keyword evidence="4" id="KW-1185">Reference proteome</keyword>
<name>A0ABQ5IMP8_9ASTR</name>
<evidence type="ECO:0000313" key="3">
    <source>
        <dbReference type="EMBL" id="GJU01432.1"/>
    </source>
</evidence>
<reference evidence="3" key="2">
    <citation type="submission" date="2022-01" db="EMBL/GenBank/DDBJ databases">
        <authorList>
            <person name="Yamashiro T."/>
            <person name="Shiraishi A."/>
            <person name="Satake H."/>
            <person name="Nakayama K."/>
        </authorList>
    </citation>
    <scope>NUCLEOTIDE SEQUENCE</scope>
</reference>
<dbReference type="Proteomes" id="UP001151760">
    <property type="component" value="Unassembled WGS sequence"/>
</dbReference>
<evidence type="ECO:0000259" key="2">
    <source>
        <dbReference type="Pfam" id="PF07727"/>
    </source>
</evidence>
<accession>A0ABQ5IMP8</accession>
<gene>
    <name evidence="3" type="ORF">Tco_1111770</name>
</gene>